<dbReference type="EMBL" id="ANHZ02000003">
    <property type="protein sequence ID" value="EME37566.1"/>
    <property type="molecule type" value="Genomic_DNA"/>
</dbReference>
<evidence type="ECO:0000256" key="8">
    <source>
        <dbReference type="SAM" id="MobiDB-lite"/>
    </source>
</evidence>
<dbReference type="SUPFAM" id="SSF63867">
    <property type="entry name" value="MoeA C-terminal domain-like"/>
    <property type="match status" value="1"/>
</dbReference>
<evidence type="ECO:0000313" key="10">
    <source>
        <dbReference type="EMBL" id="EME37566.1"/>
    </source>
</evidence>
<dbReference type="InterPro" id="IPR001453">
    <property type="entry name" value="MoaB/Mog_dom"/>
</dbReference>
<dbReference type="Pfam" id="PF00994">
    <property type="entry name" value="MoCF_biosynth"/>
    <property type="match status" value="1"/>
</dbReference>
<comment type="catalytic activity">
    <reaction evidence="6">
        <text>adenylyl-molybdopterin + molybdate = Mo-molybdopterin + AMP + H(+)</text>
        <dbReference type="Rhea" id="RHEA:35047"/>
        <dbReference type="ChEBI" id="CHEBI:15378"/>
        <dbReference type="ChEBI" id="CHEBI:36264"/>
        <dbReference type="ChEBI" id="CHEBI:62727"/>
        <dbReference type="ChEBI" id="CHEBI:71302"/>
        <dbReference type="ChEBI" id="CHEBI:456215"/>
        <dbReference type="EC" id="2.10.1.1"/>
    </reaction>
</comment>
<reference evidence="10 11" key="1">
    <citation type="journal article" date="2014" name="Genome Announc.">
        <title>Draft Genome Sequence of Kocuria palustris PEL.</title>
        <authorList>
            <person name="Sharma G."/>
            <person name="Khatri I."/>
            <person name="Subramanian S."/>
        </authorList>
    </citation>
    <scope>NUCLEOTIDE SEQUENCE [LARGE SCALE GENOMIC DNA]</scope>
    <source>
        <strain evidence="10 11">PEL</strain>
    </source>
</reference>
<evidence type="ECO:0000313" key="11">
    <source>
        <dbReference type="Proteomes" id="UP000009877"/>
    </source>
</evidence>
<dbReference type="STRING" id="71999.KPaMU14_01170"/>
<dbReference type="InterPro" id="IPR036135">
    <property type="entry name" value="MoeA_linker/N_sf"/>
</dbReference>
<feature type="compositionally biased region" description="Basic and acidic residues" evidence="8">
    <location>
        <begin position="77"/>
        <end position="94"/>
    </location>
</feature>
<evidence type="ECO:0000256" key="2">
    <source>
        <dbReference type="ARBA" id="ARBA00005046"/>
    </source>
</evidence>
<comment type="pathway">
    <text evidence="2 7">Cofactor biosynthesis; molybdopterin biosynthesis.</text>
</comment>
<keyword evidence="7" id="KW-0808">Transferase</keyword>
<accession>M2XEM5</accession>
<dbReference type="PANTHER" id="PTHR10192">
    <property type="entry name" value="MOLYBDOPTERIN BIOSYNTHESIS PROTEIN"/>
    <property type="match status" value="1"/>
</dbReference>
<dbReference type="GO" id="GO:0061599">
    <property type="term" value="F:molybdopterin molybdotransferase activity"/>
    <property type="evidence" value="ECO:0007669"/>
    <property type="project" value="UniProtKB-UniRule"/>
</dbReference>
<dbReference type="AlphaFoldDB" id="M2XEM5"/>
<evidence type="ECO:0000256" key="3">
    <source>
        <dbReference type="ARBA" id="ARBA00010763"/>
    </source>
</evidence>
<keyword evidence="4 7" id="KW-0500">Molybdenum</keyword>
<evidence type="ECO:0000256" key="4">
    <source>
        <dbReference type="ARBA" id="ARBA00022505"/>
    </source>
</evidence>
<evidence type="ECO:0000256" key="5">
    <source>
        <dbReference type="ARBA" id="ARBA00023150"/>
    </source>
</evidence>
<dbReference type="SUPFAM" id="SSF53218">
    <property type="entry name" value="Molybdenum cofactor biosynthesis proteins"/>
    <property type="match status" value="1"/>
</dbReference>
<proteinExistence type="inferred from homology"/>
<dbReference type="CDD" id="cd00887">
    <property type="entry name" value="MoeA"/>
    <property type="match status" value="1"/>
</dbReference>
<dbReference type="GO" id="GO:0006777">
    <property type="term" value="P:Mo-molybdopterin cofactor biosynthetic process"/>
    <property type="evidence" value="ECO:0007669"/>
    <property type="project" value="UniProtKB-UniRule"/>
</dbReference>
<organism evidence="10 11">
    <name type="scientific">Kocuria palustris PEL</name>
    <dbReference type="NCBI Taxonomy" id="1236550"/>
    <lineage>
        <taxon>Bacteria</taxon>
        <taxon>Bacillati</taxon>
        <taxon>Actinomycetota</taxon>
        <taxon>Actinomycetes</taxon>
        <taxon>Micrococcales</taxon>
        <taxon>Micrococcaceae</taxon>
        <taxon>Kocuria</taxon>
    </lineage>
</organism>
<dbReference type="Gene3D" id="3.90.105.10">
    <property type="entry name" value="Molybdopterin biosynthesis moea protein, domain 2"/>
    <property type="match status" value="1"/>
</dbReference>
<gene>
    <name evidence="10" type="ORF">C884_01617</name>
</gene>
<dbReference type="SMART" id="SM00852">
    <property type="entry name" value="MoCF_biosynth"/>
    <property type="match status" value="1"/>
</dbReference>
<sequence length="434" mass="44678">MAGHGGRHGHGHRSRGVDEHIAAIQGVIERSRWSDRATEEVALEDAAGRVLAEELTAPIPLPRFDDSQMDGYAVRAADTHSDGGQDDSAQKESGQRGGADPGLVELLVAATGAAGHEPAPLAPGTAAPVMTGAPIPSGADAVVPVEEAAPSQFLAEGATVRVPSGQPSGRFVRPAGSDVARGGSVLPPGMILSPVAIGAIAALGLQRVRVRPRLRVGILTTGDEVVEPGQQPSAAQVHNANAALLCAQLVRLGCRVTAVRHVIDDDEQLRTLLSSSDFEAPDVWVSSGGISEGAFEVVRRVLSAEPDSEFLHVAMQPGGPQGLAMIEGTAVVCLPGNPVSTWVSAEALLRPALAAAGAGPEAPRAITAECAEDLERLPGRTRIIRARWDGHRAHRLGGYSSHLLASAAAADALIVLEPGEGPVPAGEPVEVRLL</sequence>
<keyword evidence="7" id="KW-0460">Magnesium</keyword>
<dbReference type="GO" id="GO:0046872">
    <property type="term" value="F:metal ion binding"/>
    <property type="evidence" value="ECO:0007669"/>
    <property type="project" value="UniProtKB-UniRule"/>
</dbReference>
<dbReference type="Gene3D" id="2.40.340.10">
    <property type="entry name" value="MoeA, C-terminal, domain IV"/>
    <property type="match status" value="1"/>
</dbReference>
<dbReference type="InterPro" id="IPR036688">
    <property type="entry name" value="MoeA_C_domain_IV_sf"/>
</dbReference>
<dbReference type="Pfam" id="PF03454">
    <property type="entry name" value="MoeA_C"/>
    <property type="match status" value="1"/>
</dbReference>
<evidence type="ECO:0000259" key="9">
    <source>
        <dbReference type="SMART" id="SM00852"/>
    </source>
</evidence>
<dbReference type="Gene3D" id="3.40.980.10">
    <property type="entry name" value="MoaB/Mog-like domain"/>
    <property type="match status" value="1"/>
</dbReference>
<dbReference type="InterPro" id="IPR005110">
    <property type="entry name" value="MoeA_linker/N"/>
</dbReference>
<comment type="cofactor">
    <cofactor evidence="7">
        <name>Mg(2+)</name>
        <dbReference type="ChEBI" id="CHEBI:18420"/>
    </cofactor>
</comment>
<dbReference type="RefSeq" id="WP_006213688.1">
    <property type="nucleotide sequence ID" value="NZ_ANHZ02000003.1"/>
</dbReference>
<dbReference type="PANTHER" id="PTHR10192:SF5">
    <property type="entry name" value="GEPHYRIN"/>
    <property type="match status" value="1"/>
</dbReference>
<feature type="domain" description="MoaB/Mog" evidence="9">
    <location>
        <begin position="217"/>
        <end position="355"/>
    </location>
</feature>
<keyword evidence="5 7" id="KW-0501">Molybdenum cofactor biosynthesis</keyword>
<dbReference type="EC" id="2.10.1.1" evidence="7"/>
<comment type="caution">
    <text evidence="10">The sequence shown here is derived from an EMBL/GenBank/DDBJ whole genome shotgun (WGS) entry which is preliminary data.</text>
</comment>
<feature type="region of interest" description="Disordered" evidence="8">
    <location>
        <begin position="77"/>
        <end position="100"/>
    </location>
</feature>
<protein>
    <recommendedName>
        <fullName evidence="7">Molybdopterin molybdenumtransferase</fullName>
        <ecNumber evidence="7">2.10.1.1</ecNumber>
    </recommendedName>
</protein>
<dbReference type="SUPFAM" id="SSF63882">
    <property type="entry name" value="MoeA N-terminal region -like"/>
    <property type="match status" value="1"/>
</dbReference>
<dbReference type="NCBIfam" id="NF045515">
    <property type="entry name" value="Glp_gephyrin"/>
    <property type="match status" value="1"/>
</dbReference>
<name>M2XEM5_9MICC</name>
<evidence type="ECO:0000256" key="1">
    <source>
        <dbReference type="ARBA" id="ARBA00002901"/>
    </source>
</evidence>
<keyword evidence="7" id="KW-0479">Metal-binding</keyword>
<evidence type="ECO:0000256" key="6">
    <source>
        <dbReference type="ARBA" id="ARBA00047317"/>
    </source>
</evidence>
<comment type="similarity">
    <text evidence="3 7">Belongs to the MoeA family.</text>
</comment>
<dbReference type="Pfam" id="PF03453">
    <property type="entry name" value="MoeA_N"/>
    <property type="match status" value="1"/>
</dbReference>
<dbReference type="InterPro" id="IPR038987">
    <property type="entry name" value="MoeA-like"/>
</dbReference>
<dbReference type="Gene3D" id="2.170.190.11">
    <property type="entry name" value="Molybdopterin biosynthesis moea protein, domain 3"/>
    <property type="match status" value="1"/>
</dbReference>
<dbReference type="InterPro" id="IPR005111">
    <property type="entry name" value="MoeA_C_domain_IV"/>
</dbReference>
<dbReference type="InterPro" id="IPR036425">
    <property type="entry name" value="MoaB/Mog-like_dom_sf"/>
</dbReference>
<dbReference type="Proteomes" id="UP000009877">
    <property type="component" value="Unassembled WGS sequence"/>
</dbReference>
<dbReference type="UniPathway" id="UPA00344"/>
<comment type="function">
    <text evidence="1 7">Catalyzes the insertion of molybdate into adenylated molybdopterin with the concomitant release of AMP.</text>
</comment>
<dbReference type="GO" id="GO:0005829">
    <property type="term" value="C:cytosol"/>
    <property type="evidence" value="ECO:0007669"/>
    <property type="project" value="TreeGrafter"/>
</dbReference>
<keyword evidence="11" id="KW-1185">Reference proteome</keyword>
<evidence type="ECO:0000256" key="7">
    <source>
        <dbReference type="RuleBase" id="RU365090"/>
    </source>
</evidence>